<protein>
    <submittedName>
        <fullName evidence="1">Uncharacterized protein</fullName>
    </submittedName>
</protein>
<evidence type="ECO:0000313" key="1">
    <source>
        <dbReference type="EMBL" id="MCU7548336.1"/>
    </source>
</evidence>
<gene>
    <name evidence="1" type="ORF">OCK74_04380</name>
</gene>
<keyword evidence="2" id="KW-1185">Reference proteome</keyword>
<organism evidence="1 2">
    <name type="scientific">Paraflavisolibacter caeni</name>
    <dbReference type="NCBI Taxonomy" id="2982496"/>
    <lineage>
        <taxon>Bacteria</taxon>
        <taxon>Pseudomonadati</taxon>
        <taxon>Bacteroidota</taxon>
        <taxon>Chitinophagia</taxon>
        <taxon>Chitinophagales</taxon>
        <taxon>Chitinophagaceae</taxon>
        <taxon>Paraflavisolibacter</taxon>
    </lineage>
</organism>
<comment type="caution">
    <text evidence="1">The sequence shown here is derived from an EMBL/GenBank/DDBJ whole genome shotgun (WGS) entry which is preliminary data.</text>
</comment>
<reference evidence="1" key="2">
    <citation type="submission" date="2023-04" db="EMBL/GenBank/DDBJ databases">
        <title>Paracnuella aquatica gen. nov., sp. nov., a member of the family Chitinophagaceae isolated from a hot spring.</title>
        <authorList>
            <person name="Wang C."/>
        </authorList>
    </citation>
    <scope>NUCLEOTIDE SEQUENCE</scope>
    <source>
        <strain evidence="1">LB-8</strain>
    </source>
</reference>
<dbReference type="AlphaFoldDB" id="A0A9X2XSW3"/>
<reference evidence="1" key="1">
    <citation type="submission" date="2022-09" db="EMBL/GenBank/DDBJ databases">
        <authorList>
            <person name="Yuan C."/>
            <person name="Ke Z."/>
        </authorList>
    </citation>
    <scope>NUCLEOTIDE SEQUENCE</scope>
    <source>
        <strain evidence="1">LB-8</strain>
    </source>
</reference>
<sequence>MKRLISMICFLPLFTSAQRIKTSIDKLTGDTIIYTTYEEIGSKFSTAFSYFLTKEKKLNYLTLQVRLSEYLPKVEKGSELNFRLANGQIIALYATHTFESKPDVFYSETPIDLHNFSLSPRYQLDENAINQLKSSPVVLIRFHYDATYKDYEIEPTQSSKFLKEMQLIY</sequence>
<dbReference type="Proteomes" id="UP001155483">
    <property type="component" value="Unassembled WGS sequence"/>
</dbReference>
<accession>A0A9X2XSW3</accession>
<name>A0A9X2XSW3_9BACT</name>
<dbReference type="EMBL" id="JAOTIF010000002">
    <property type="protein sequence ID" value="MCU7548336.1"/>
    <property type="molecule type" value="Genomic_DNA"/>
</dbReference>
<dbReference type="RefSeq" id="WP_279295784.1">
    <property type="nucleotide sequence ID" value="NZ_JAOTIF010000002.1"/>
</dbReference>
<evidence type="ECO:0000313" key="2">
    <source>
        <dbReference type="Proteomes" id="UP001155483"/>
    </source>
</evidence>
<proteinExistence type="predicted"/>